<dbReference type="InterPro" id="IPR000315">
    <property type="entry name" value="Znf_B-box"/>
</dbReference>
<dbReference type="PANTHER" id="PTHR24103">
    <property type="entry name" value="E3 UBIQUITIN-PROTEIN LIGASE TRIM"/>
    <property type="match status" value="1"/>
</dbReference>
<dbReference type="SUPFAM" id="SSF57845">
    <property type="entry name" value="B-box zinc-binding domain"/>
    <property type="match status" value="1"/>
</dbReference>
<dbReference type="InterPro" id="IPR050143">
    <property type="entry name" value="TRIM/RBCC"/>
</dbReference>
<dbReference type="SUPFAM" id="SSF57850">
    <property type="entry name" value="RING/U-box"/>
    <property type="match status" value="1"/>
</dbReference>
<evidence type="ECO:0000256" key="3">
    <source>
        <dbReference type="ARBA" id="ARBA00022833"/>
    </source>
</evidence>
<evidence type="ECO:0000259" key="6">
    <source>
        <dbReference type="PROSITE" id="PS50089"/>
    </source>
</evidence>
<gene>
    <name evidence="9" type="primary">LOC117359345</name>
</gene>
<dbReference type="Gene3D" id="3.30.160.60">
    <property type="entry name" value="Classic Zinc Finger"/>
    <property type="match status" value="1"/>
</dbReference>
<feature type="region of interest" description="Disordered" evidence="5">
    <location>
        <begin position="454"/>
        <end position="481"/>
    </location>
</feature>
<dbReference type="PROSITE" id="PS50089">
    <property type="entry name" value="ZF_RING_2"/>
    <property type="match status" value="1"/>
</dbReference>
<dbReference type="Gene3D" id="3.30.40.10">
    <property type="entry name" value="Zinc/RING finger domain, C3HC4 (zinc finger)"/>
    <property type="match status" value="1"/>
</dbReference>
<sequence>MEASLTCAVCLCLFEEPVTLPLCSHNFCKRCVVECIAPGRGQQTLHPLAGETQVPCPLCRKVSAVPGGASSLPVNTTLAEVVKLVKPGAASRECGAGDGEAEAPGLKGSACPKHPGRSLQLFCKMCRQVACGQCVAGEHKGLFHAINLTDIVYQEEKLMFFSNLKKLREVDDRVKKEISVHSNDVEGISKDVNDMVTTQFDEIYRLLDLKKKQVLKDLENWNSKKIKEHQVWKQMKDSHKKTIENFLKDCEEIVDECDPECFLKVACDLNTRVKTYLDLITIASLYKETPNIKPTEIDIKPTLDAISALHITGDLNVFTDPFTEKNKDANERFTFKDSVKQWKEPKNADSEKYCELHQKYETYHQMSSDCKTEILSKDDSGKPTLQFGLCNMHTTWKIPKEVRRLKPHKMIRQAAFDETSTLNPESKTFTLKRYNEKRSQKMDGIADTSEHNFPFQDNIENPQSTPSTISGTAQNQPSNLSNGVATSPLTTSNIPSVKEGSIAFCFTSPPPFCFKVKSKDTSVLPGFNFGKSDNENVTGNVTTGVGSSAVSTVPVSSSFTFGNSENKPFLNNVTGSVITGLGSSAVSTVPVSSSFTFGNSESKPFSNIVTGSVITGLGSSAVSTIPVSSSCTFGNSESKPFSNIVTGSVTTGLGSSAVSTVPVSSSCTFGNSESKPFSNIVTGSVTTGLGSTAVSSVPLSSSCTFGNSESKPFSNIITGSVTTGLGSSAVSSVPLSSSCTFGNSESKPFSNIVTGSVTTGLGPSAVSTVPVSSSFTFGKSESKPFSDIVTGSVTTGLGSLAVSTVPVFSSCTFGKSESKPFSNNVTGSVTTGLGSSAVSTVPVSSSFTFGNSESKPFSNNVTGNVTPGLGSSAISIVPVSSSFTFGNSESKPFSNNVTGNVTTGLGSSAVSAVPVFSSCTSGNSESKPFSKTKANGPLNVISPFSFVFDQKDKSAELNGIFQITKKTENAVRKPEGIIKTKLPVDELCEQNAGSLTTCTAAKSTVKEENDISNIFPFSPTSLFSSSLNNYVQKSKSTEKFSFGHEVQNVSSSVTIAMNAQPKIKPAGMAESVGEQLFPAHTLAVTELSTCSFTSLGKLTVDATTGGSVVQNNSPACNTLFSCLFPTETSHFSSSFSAISVSHTREDGSATKNSKTQHDLGEFLGQQSGLESLRDVSNDLIPTTYDQPSENSVKMGAMCVLPAVLSDLDDSDEETSQASSIISQLDDPYSKENLFQVYN</sequence>
<accession>A0A6P8RCN3</accession>
<dbReference type="InterPro" id="IPR013083">
    <property type="entry name" value="Znf_RING/FYVE/PHD"/>
</dbReference>
<dbReference type="PROSITE" id="PS50119">
    <property type="entry name" value="ZF_BBOX"/>
    <property type="match status" value="1"/>
</dbReference>
<dbReference type="RefSeq" id="XP_033797846.1">
    <property type="nucleotide sequence ID" value="XM_033941955.1"/>
</dbReference>
<evidence type="ECO:0000256" key="2">
    <source>
        <dbReference type="ARBA" id="ARBA00022771"/>
    </source>
</evidence>
<feature type="domain" description="B box-type" evidence="7">
    <location>
        <begin position="106"/>
        <end position="140"/>
    </location>
</feature>
<dbReference type="AlphaFoldDB" id="A0A6P8RCN3"/>
<dbReference type="Pfam" id="PF00643">
    <property type="entry name" value="zf-B_box"/>
    <property type="match status" value="1"/>
</dbReference>
<feature type="domain" description="RING-type" evidence="6">
    <location>
        <begin position="7"/>
        <end position="60"/>
    </location>
</feature>
<name>A0A6P8RCN3_GEOSA</name>
<keyword evidence="2 4" id="KW-0863">Zinc-finger</keyword>
<keyword evidence="3" id="KW-0862">Zinc</keyword>
<dbReference type="InParanoid" id="A0A6P8RCN3"/>
<feature type="compositionally biased region" description="Polar residues" evidence="5">
    <location>
        <begin position="458"/>
        <end position="481"/>
    </location>
</feature>
<dbReference type="KEGG" id="gsh:117359345"/>
<evidence type="ECO:0000313" key="9">
    <source>
        <dbReference type="RefSeq" id="XP_033797846.1"/>
    </source>
</evidence>
<protein>
    <submittedName>
        <fullName evidence="9">Flocculation protein FLO11-like isoform X1</fullName>
    </submittedName>
</protein>
<evidence type="ECO:0000256" key="5">
    <source>
        <dbReference type="SAM" id="MobiDB-lite"/>
    </source>
</evidence>
<proteinExistence type="predicted"/>
<evidence type="ECO:0000256" key="4">
    <source>
        <dbReference type="PROSITE-ProRule" id="PRU00024"/>
    </source>
</evidence>
<evidence type="ECO:0000259" key="7">
    <source>
        <dbReference type="PROSITE" id="PS50119"/>
    </source>
</evidence>
<dbReference type="OrthoDB" id="252722at2759"/>
<evidence type="ECO:0000313" key="8">
    <source>
        <dbReference type="Proteomes" id="UP000515159"/>
    </source>
</evidence>
<evidence type="ECO:0000256" key="1">
    <source>
        <dbReference type="ARBA" id="ARBA00022723"/>
    </source>
</evidence>
<dbReference type="Proteomes" id="UP000515159">
    <property type="component" value="Chromosome 1"/>
</dbReference>
<dbReference type="InterPro" id="IPR001841">
    <property type="entry name" value="Znf_RING"/>
</dbReference>
<dbReference type="PROSITE" id="PS00518">
    <property type="entry name" value="ZF_RING_1"/>
    <property type="match status" value="1"/>
</dbReference>
<reference evidence="9" key="1">
    <citation type="submission" date="2025-08" db="UniProtKB">
        <authorList>
            <consortium name="RefSeq"/>
        </authorList>
    </citation>
    <scope>IDENTIFICATION</scope>
</reference>
<organism evidence="8 9">
    <name type="scientific">Geotrypetes seraphini</name>
    <name type="common">Gaboon caecilian</name>
    <name type="synonym">Caecilia seraphini</name>
    <dbReference type="NCBI Taxonomy" id="260995"/>
    <lineage>
        <taxon>Eukaryota</taxon>
        <taxon>Metazoa</taxon>
        <taxon>Chordata</taxon>
        <taxon>Craniata</taxon>
        <taxon>Vertebrata</taxon>
        <taxon>Euteleostomi</taxon>
        <taxon>Amphibia</taxon>
        <taxon>Gymnophiona</taxon>
        <taxon>Geotrypetes</taxon>
    </lineage>
</organism>
<dbReference type="InterPro" id="IPR017907">
    <property type="entry name" value="Znf_RING_CS"/>
</dbReference>
<dbReference type="GeneID" id="117359345"/>
<keyword evidence="8" id="KW-1185">Reference proteome</keyword>
<dbReference type="SMART" id="SM00184">
    <property type="entry name" value="RING"/>
    <property type="match status" value="1"/>
</dbReference>
<keyword evidence="1" id="KW-0479">Metal-binding</keyword>
<dbReference type="GO" id="GO:0008270">
    <property type="term" value="F:zinc ion binding"/>
    <property type="evidence" value="ECO:0007669"/>
    <property type="project" value="UniProtKB-KW"/>
</dbReference>